<feature type="transmembrane region" description="Helical" evidence="1">
    <location>
        <begin position="38"/>
        <end position="60"/>
    </location>
</feature>
<keyword evidence="3" id="KW-1185">Reference proteome</keyword>
<gene>
    <name evidence="2" type="ORF">EAX61_01110</name>
</gene>
<name>A0A3M0GH67_9FLAO</name>
<evidence type="ECO:0000313" key="2">
    <source>
        <dbReference type="EMBL" id="RMB64010.1"/>
    </source>
</evidence>
<dbReference type="OrthoDB" id="709028at2"/>
<reference evidence="2 3" key="1">
    <citation type="submission" date="2018-10" db="EMBL/GenBank/DDBJ databases">
        <title>Dokdonia luteus sp. nov., isolated from sea water.</title>
        <authorList>
            <person name="Zhou L.Y."/>
            <person name="Du Z.J."/>
        </authorList>
    </citation>
    <scope>NUCLEOTIDE SEQUENCE [LARGE SCALE GENOMIC DNA]</scope>
    <source>
        <strain evidence="2 3">SH27</strain>
    </source>
</reference>
<dbReference type="AlphaFoldDB" id="A0A3M0GH67"/>
<comment type="caution">
    <text evidence="2">The sequence shown here is derived from an EMBL/GenBank/DDBJ whole genome shotgun (WGS) entry which is preliminary data.</text>
</comment>
<sequence length="204" mass="23347">MVDELELLKKDWQKQEATLPKLTKADIYPMLLKKSSSVVKWILIVSVIEFAFWILLTFGIKLDGEGASNVESAIGSTVEIISTVIHLTALLFFVGWFYKNYKKIESTDSPKDLMYNILKTRKTVKYYIWFNIAFLVVGSIAAFTIVEINSPDTIVVDNLLIAALAFIAIVGIFIGLLLLFYRLIYGILLRRLKTNYDELKKMDY</sequence>
<dbReference type="Proteomes" id="UP000281985">
    <property type="component" value="Unassembled WGS sequence"/>
</dbReference>
<dbReference type="EMBL" id="REFV01000001">
    <property type="protein sequence ID" value="RMB64010.1"/>
    <property type="molecule type" value="Genomic_DNA"/>
</dbReference>
<feature type="transmembrane region" description="Helical" evidence="1">
    <location>
        <begin position="158"/>
        <end position="181"/>
    </location>
</feature>
<evidence type="ECO:0000313" key="3">
    <source>
        <dbReference type="Proteomes" id="UP000281985"/>
    </source>
</evidence>
<dbReference type="RefSeq" id="WP_121915806.1">
    <property type="nucleotide sequence ID" value="NZ_REFV01000001.1"/>
</dbReference>
<accession>A0A3M0GH67</accession>
<proteinExistence type="predicted"/>
<feature type="transmembrane region" description="Helical" evidence="1">
    <location>
        <begin position="80"/>
        <end position="98"/>
    </location>
</feature>
<evidence type="ECO:0008006" key="4">
    <source>
        <dbReference type="Google" id="ProtNLM"/>
    </source>
</evidence>
<evidence type="ECO:0000256" key="1">
    <source>
        <dbReference type="SAM" id="Phobius"/>
    </source>
</evidence>
<keyword evidence="1" id="KW-0812">Transmembrane</keyword>
<protein>
    <recommendedName>
        <fullName evidence="4">Beta-carotene 15,15'-monooxygenase</fullName>
    </recommendedName>
</protein>
<keyword evidence="1" id="KW-0472">Membrane</keyword>
<feature type="transmembrane region" description="Helical" evidence="1">
    <location>
        <begin position="126"/>
        <end position="146"/>
    </location>
</feature>
<organism evidence="2 3">
    <name type="scientific">Dokdonia sinensis</name>
    <dbReference type="NCBI Taxonomy" id="2479847"/>
    <lineage>
        <taxon>Bacteria</taxon>
        <taxon>Pseudomonadati</taxon>
        <taxon>Bacteroidota</taxon>
        <taxon>Flavobacteriia</taxon>
        <taxon>Flavobacteriales</taxon>
        <taxon>Flavobacteriaceae</taxon>
        <taxon>Dokdonia</taxon>
    </lineage>
</organism>
<keyword evidence="1" id="KW-1133">Transmembrane helix</keyword>